<evidence type="ECO:0000256" key="9">
    <source>
        <dbReference type="RuleBase" id="RU003357"/>
    </source>
</evidence>
<dbReference type="Gene3D" id="2.40.170.20">
    <property type="entry name" value="TonB-dependent receptor, beta-barrel domain"/>
    <property type="match status" value="1"/>
</dbReference>
<feature type="domain" description="TonB-dependent receptor-like beta-barrel" evidence="10">
    <location>
        <begin position="456"/>
        <end position="999"/>
    </location>
</feature>
<comment type="similarity">
    <text evidence="8 9">Belongs to the TonB-dependent receptor family.</text>
</comment>
<dbReference type="Proteomes" id="UP000265366">
    <property type="component" value="Unassembled WGS sequence"/>
</dbReference>
<keyword evidence="4 8" id="KW-0812">Transmembrane</keyword>
<organism evidence="12 13">
    <name type="scientific">Aurantiacibacter xanthus</name>
    <dbReference type="NCBI Taxonomy" id="1784712"/>
    <lineage>
        <taxon>Bacteria</taxon>
        <taxon>Pseudomonadati</taxon>
        <taxon>Pseudomonadota</taxon>
        <taxon>Alphaproteobacteria</taxon>
        <taxon>Sphingomonadales</taxon>
        <taxon>Erythrobacteraceae</taxon>
        <taxon>Aurantiacibacter</taxon>
    </lineage>
</organism>
<keyword evidence="7 8" id="KW-0998">Cell outer membrane</keyword>
<dbReference type="InterPro" id="IPR012910">
    <property type="entry name" value="Plug_dom"/>
</dbReference>
<evidence type="ECO:0000313" key="13">
    <source>
        <dbReference type="Proteomes" id="UP000265366"/>
    </source>
</evidence>
<sequence length="1034" mass="110283">MALAGVKNGGDGLWARHKVALGQRGANLRLAHLCPPPSLAAPVWEGTLMTSRTALRFRAALLAASATCAATPALAQERDREQDSTIVVTGSRIARGTFDSPAPVTTLGADDLQRRGVTNIAEAITELPSFRDTTGPQTQGFGSFNVGARIVNLRGLGVTRNLVLVNGRRFAPTTREGSVDLNFVPSILIERTEIVSGGASAAYGSDAITGVVNVILNESLEGLKLEADIGVSERGDGERYHAAAAFGTRVGDRGHFVIGGEWSKQEGIGNCFERDWCTPGAVVTNLGYAGGNGQPNYVRSNDNAGLNFNSGGVVTRGPYANLFGTGGITFDGNGNPTAFNVGSPSFALFQVGGDIVPAYIDANITVPVERYSVNAHFDYELAEGLTAFIDGTYGHVDGQLLQTSFFNTAIPIFADNPFIPAAIRNNFANPAQPTGPASLTRPSNASAAFTMARLFNDLARGYSTSDADTYRITAGLDGEFGGGWSWDGYYQYSRTDRLQVVQDNLVVGAAVFPVTDPATIAQSNAFFYFAADAVVDPATGQPTCRALLSNDPALRAAAQGCVPLNLFGENNYDPAAKDYIYGDLIEDIRLQQHVLAASVSGNLFEAPGGSVGLAFGAEYRIDKIDVEHDDLSNLYAYFQNFGADYDGKTEVLEGFGEIEVPLLADVTMAKALTFNAAIRQTHYKITGFGSYLRTNVSNSFDATAWKLSANWEPTDWLRFRLSRSRDIRAPNFAELFLSSASAFSTISNPFQGGAGNNPSLRNGGSPFLNPEKADTWGAGAILSPGGALSGLRLSVDYFDITVKDYISSPPGGAQNIVNECFGGREAACALINDGTIATGDALTEIRNVSLNLEELHTKGFDFEAEYRADLGGSNQLILRALATYVDELSTLSFGQLIDRSGQTGGSAGNASADWTANTFVTLVNPRFSATLQGRYIASGVVDALYTGPGQAGYDPTKPNSISDNSVPSRLYLNLFGTFNLGSNWENGEGLQLFARINNLLDKDPPIVPEFQFPTNPVYFDTIGRYFTFGARARF</sequence>
<evidence type="ECO:0000259" key="10">
    <source>
        <dbReference type="Pfam" id="PF00593"/>
    </source>
</evidence>
<evidence type="ECO:0000259" key="11">
    <source>
        <dbReference type="Pfam" id="PF07715"/>
    </source>
</evidence>
<name>A0A3A1P4E6_9SPHN</name>
<dbReference type="Pfam" id="PF00593">
    <property type="entry name" value="TonB_dep_Rec_b-barrel"/>
    <property type="match status" value="1"/>
</dbReference>
<comment type="subcellular location">
    <subcellularLocation>
        <location evidence="1 8">Cell outer membrane</location>
        <topology evidence="1 8">Multi-pass membrane protein</topology>
    </subcellularLocation>
</comment>
<evidence type="ECO:0000256" key="1">
    <source>
        <dbReference type="ARBA" id="ARBA00004571"/>
    </source>
</evidence>
<keyword evidence="3 8" id="KW-1134">Transmembrane beta strand</keyword>
<accession>A0A3A1P4E6</accession>
<evidence type="ECO:0000313" key="12">
    <source>
        <dbReference type="EMBL" id="RIV81366.1"/>
    </source>
</evidence>
<dbReference type="SUPFAM" id="SSF56935">
    <property type="entry name" value="Porins"/>
    <property type="match status" value="1"/>
</dbReference>
<dbReference type="InterPro" id="IPR039426">
    <property type="entry name" value="TonB-dep_rcpt-like"/>
</dbReference>
<evidence type="ECO:0000256" key="4">
    <source>
        <dbReference type="ARBA" id="ARBA00022692"/>
    </source>
</evidence>
<dbReference type="PROSITE" id="PS52016">
    <property type="entry name" value="TONB_DEPENDENT_REC_3"/>
    <property type="match status" value="1"/>
</dbReference>
<proteinExistence type="inferred from homology"/>
<evidence type="ECO:0000256" key="3">
    <source>
        <dbReference type="ARBA" id="ARBA00022452"/>
    </source>
</evidence>
<keyword evidence="6 8" id="KW-0472">Membrane</keyword>
<dbReference type="InterPro" id="IPR036942">
    <property type="entry name" value="Beta-barrel_TonB_sf"/>
</dbReference>
<keyword evidence="13" id="KW-1185">Reference proteome</keyword>
<comment type="caution">
    <text evidence="12">The sequence shown here is derived from an EMBL/GenBank/DDBJ whole genome shotgun (WGS) entry which is preliminary data.</text>
</comment>
<dbReference type="Gene3D" id="2.170.130.10">
    <property type="entry name" value="TonB-dependent receptor, plug domain"/>
    <property type="match status" value="1"/>
</dbReference>
<gene>
    <name evidence="12" type="ORF">D2V17_17645</name>
</gene>
<dbReference type="InterPro" id="IPR037066">
    <property type="entry name" value="Plug_dom_sf"/>
</dbReference>
<keyword evidence="12" id="KW-0675">Receptor</keyword>
<reference evidence="12 13" key="1">
    <citation type="submission" date="2018-08" db="EMBL/GenBank/DDBJ databases">
        <title>Erythrobacter zhengii sp.nov., a bacterium isolated from deep-sea sediment.</title>
        <authorList>
            <person name="Fang C."/>
            <person name="Wu Y.-H."/>
            <person name="Sun C."/>
            <person name="Wang H."/>
            <person name="Cheng H."/>
            <person name="Meng F.-X."/>
            <person name="Wang C.-S."/>
            <person name="Xu X.-W."/>
        </authorList>
    </citation>
    <scope>NUCLEOTIDE SEQUENCE [LARGE SCALE GENOMIC DNA]</scope>
    <source>
        <strain evidence="12 13">CCTCC AB 2015396</strain>
    </source>
</reference>
<dbReference type="PANTHER" id="PTHR47234">
    <property type="match status" value="1"/>
</dbReference>
<evidence type="ECO:0000256" key="6">
    <source>
        <dbReference type="ARBA" id="ARBA00023136"/>
    </source>
</evidence>
<dbReference type="AlphaFoldDB" id="A0A3A1P4E6"/>
<dbReference type="EMBL" id="QXFM01000138">
    <property type="protein sequence ID" value="RIV81366.1"/>
    <property type="molecule type" value="Genomic_DNA"/>
</dbReference>
<evidence type="ECO:0000256" key="5">
    <source>
        <dbReference type="ARBA" id="ARBA00023077"/>
    </source>
</evidence>
<dbReference type="OrthoDB" id="7394476at2"/>
<protein>
    <submittedName>
        <fullName evidence="12">TonB-dependent receptor</fullName>
    </submittedName>
</protein>
<dbReference type="PANTHER" id="PTHR47234:SF3">
    <property type="entry name" value="SECRETIN_TONB SHORT N-TERMINAL DOMAIN-CONTAINING PROTEIN"/>
    <property type="match status" value="1"/>
</dbReference>
<evidence type="ECO:0000256" key="2">
    <source>
        <dbReference type="ARBA" id="ARBA00022448"/>
    </source>
</evidence>
<dbReference type="InterPro" id="IPR000531">
    <property type="entry name" value="Beta-barrel_TonB"/>
</dbReference>
<evidence type="ECO:0000256" key="7">
    <source>
        <dbReference type="ARBA" id="ARBA00023237"/>
    </source>
</evidence>
<keyword evidence="2 8" id="KW-0813">Transport</keyword>
<evidence type="ECO:0000256" key="8">
    <source>
        <dbReference type="PROSITE-ProRule" id="PRU01360"/>
    </source>
</evidence>
<keyword evidence="5 9" id="KW-0798">TonB box</keyword>
<feature type="domain" description="TonB-dependent receptor plug" evidence="11">
    <location>
        <begin position="99"/>
        <end position="211"/>
    </location>
</feature>
<dbReference type="GO" id="GO:0009279">
    <property type="term" value="C:cell outer membrane"/>
    <property type="evidence" value="ECO:0007669"/>
    <property type="project" value="UniProtKB-SubCell"/>
</dbReference>
<dbReference type="Pfam" id="PF07715">
    <property type="entry name" value="Plug"/>
    <property type="match status" value="1"/>
</dbReference>